<feature type="region of interest" description="Disordered" evidence="1">
    <location>
        <begin position="53"/>
        <end position="104"/>
    </location>
</feature>
<evidence type="ECO:0000256" key="1">
    <source>
        <dbReference type="SAM" id="MobiDB-lite"/>
    </source>
</evidence>
<dbReference type="EMBL" id="AP028216">
    <property type="protein sequence ID" value="BEI92779.1"/>
    <property type="molecule type" value="Genomic_DNA"/>
</dbReference>
<name>A0AA48L6A3_9TREE</name>
<dbReference type="RefSeq" id="XP_060458044.1">
    <property type="nucleotide sequence ID" value="XM_060601562.1"/>
</dbReference>
<reference evidence="2" key="1">
    <citation type="journal article" date="2023" name="BMC Genomics">
        <title>Chromosome-level genome assemblies of Cutaneotrichosporon spp. (Trichosporonales, Basidiomycota) reveal imbalanced evolution between nucleotide sequences and chromosome synteny.</title>
        <authorList>
            <person name="Kobayashi Y."/>
            <person name="Kayamori A."/>
            <person name="Aoki K."/>
            <person name="Shiwa Y."/>
            <person name="Matsutani M."/>
            <person name="Fujita N."/>
            <person name="Sugita T."/>
            <person name="Iwasaki W."/>
            <person name="Tanaka N."/>
            <person name="Takashima M."/>
        </authorList>
    </citation>
    <scope>NUCLEOTIDE SEQUENCE</scope>
    <source>
        <strain evidence="2">HIS019</strain>
    </source>
</reference>
<feature type="region of interest" description="Disordered" evidence="1">
    <location>
        <begin position="181"/>
        <end position="200"/>
    </location>
</feature>
<evidence type="ECO:0000313" key="3">
    <source>
        <dbReference type="Proteomes" id="UP001233271"/>
    </source>
</evidence>
<dbReference type="Proteomes" id="UP001233271">
    <property type="component" value="Chromosome 5"/>
</dbReference>
<protein>
    <submittedName>
        <fullName evidence="2">Uncharacterized protein</fullName>
    </submittedName>
</protein>
<dbReference type="AlphaFoldDB" id="A0AA48L6A3"/>
<feature type="compositionally biased region" description="Low complexity" evidence="1">
    <location>
        <begin position="71"/>
        <end position="96"/>
    </location>
</feature>
<proteinExistence type="predicted"/>
<keyword evidence="3" id="KW-1185">Reference proteome</keyword>
<dbReference type="GeneID" id="85496649"/>
<organism evidence="2 3">
    <name type="scientific">Cutaneotrichosporon cavernicola</name>
    <dbReference type="NCBI Taxonomy" id="279322"/>
    <lineage>
        <taxon>Eukaryota</taxon>
        <taxon>Fungi</taxon>
        <taxon>Dikarya</taxon>
        <taxon>Basidiomycota</taxon>
        <taxon>Agaricomycotina</taxon>
        <taxon>Tremellomycetes</taxon>
        <taxon>Trichosporonales</taxon>
        <taxon>Trichosporonaceae</taxon>
        <taxon>Cutaneotrichosporon</taxon>
    </lineage>
</organism>
<evidence type="ECO:0000313" key="2">
    <source>
        <dbReference type="EMBL" id="BEI92779.1"/>
    </source>
</evidence>
<accession>A0AA48L6A3</accession>
<sequence>MLRQSKPMQDGRSETARARSLLLSLDYEGIGRYPVPESTVRRDTPLDRGFLLASTRDPIVRPTHKISSSDTVGSASTLSAGSSTSSPTRSPRETTVGAPWDRSPFSMNVVPEAYDGIVTEEQQEILDDAPEQHKAPAETCEHSAGRCPYAVVRDLSRCEEEDHRGSSKVVRRYRSAFKGYRTPLPRSDMISERDPPYNPHISAHWNGIKAVKPLQ</sequence>
<dbReference type="KEGG" id="ccac:CcaHIS019_0504070"/>
<gene>
    <name evidence="2" type="ORF">CcaverHIS019_0504070</name>
</gene>